<organism evidence="2 3">
    <name type="scientific">Tsukamurella paurometabola</name>
    <name type="common">Corynebacterium paurometabolum</name>
    <dbReference type="NCBI Taxonomy" id="2061"/>
    <lineage>
        <taxon>Bacteria</taxon>
        <taxon>Bacillati</taxon>
        <taxon>Actinomycetota</taxon>
        <taxon>Actinomycetes</taxon>
        <taxon>Mycobacteriales</taxon>
        <taxon>Tsukamurellaceae</taxon>
        <taxon>Tsukamurella</taxon>
    </lineage>
</organism>
<accession>A0ABS5NFQ3</accession>
<gene>
    <name evidence="2" type="ORF">KFZ73_14415</name>
</gene>
<keyword evidence="1" id="KW-0472">Membrane</keyword>
<comment type="caution">
    <text evidence="2">The sequence shown here is derived from an EMBL/GenBank/DDBJ whole genome shotgun (WGS) entry which is preliminary data.</text>
</comment>
<evidence type="ECO:0000313" key="3">
    <source>
        <dbReference type="Proteomes" id="UP000676853"/>
    </source>
</evidence>
<protein>
    <recommendedName>
        <fullName evidence="4">Integral membrane protein</fullName>
    </recommendedName>
</protein>
<evidence type="ECO:0000313" key="2">
    <source>
        <dbReference type="EMBL" id="MBS4102427.1"/>
    </source>
</evidence>
<evidence type="ECO:0000256" key="1">
    <source>
        <dbReference type="SAM" id="Phobius"/>
    </source>
</evidence>
<dbReference type="EMBL" id="JAGXOE010000034">
    <property type="protein sequence ID" value="MBS4102427.1"/>
    <property type="molecule type" value="Genomic_DNA"/>
</dbReference>
<reference evidence="2 3" key="1">
    <citation type="submission" date="2021-04" db="EMBL/GenBank/DDBJ databases">
        <title>Whole genome sequence analysis of a thiophenic sulfur metabolizing bacteria.</title>
        <authorList>
            <person name="Akhtar N."/>
            <person name="Akram J."/>
            <person name="Aslam A."/>
        </authorList>
    </citation>
    <scope>NUCLEOTIDE SEQUENCE [LARGE SCALE GENOMIC DNA]</scope>
    <source>
        <strain evidence="2 3">3OW</strain>
    </source>
</reference>
<proteinExistence type="predicted"/>
<dbReference type="Proteomes" id="UP000676853">
    <property type="component" value="Unassembled WGS sequence"/>
</dbReference>
<name>A0ABS5NFQ3_TSUPA</name>
<sequence length="65" mass="7371">MLAGLIVVGWVLAAFFTAGLFVGMPSDDDSAEDLLLEWTLPFLLMLFVWPFGLAVYVVWWLHRGR</sequence>
<keyword evidence="1" id="KW-0812">Transmembrane</keyword>
<feature type="transmembrane region" description="Helical" evidence="1">
    <location>
        <begin position="42"/>
        <end position="61"/>
    </location>
</feature>
<evidence type="ECO:0008006" key="4">
    <source>
        <dbReference type="Google" id="ProtNLM"/>
    </source>
</evidence>
<keyword evidence="1" id="KW-1133">Transmembrane helix</keyword>
<dbReference type="RefSeq" id="WP_212554145.1">
    <property type="nucleotide sequence ID" value="NZ_JAGXOE010000034.1"/>
</dbReference>
<keyword evidence="3" id="KW-1185">Reference proteome</keyword>